<reference evidence="2" key="1">
    <citation type="journal article" date="2023" name="Science">
        <title>Genome structures resolve the early diversification of teleost fishes.</title>
        <authorList>
            <person name="Parey E."/>
            <person name="Louis A."/>
            <person name="Montfort J."/>
            <person name="Bouchez O."/>
            <person name="Roques C."/>
            <person name="Iampietro C."/>
            <person name="Lluch J."/>
            <person name="Castinel A."/>
            <person name="Donnadieu C."/>
            <person name="Desvignes T."/>
            <person name="Floi Bucao C."/>
            <person name="Jouanno E."/>
            <person name="Wen M."/>
            <person name="Mejri S."/>
            <person name="Dirks R."/>
            <person name="Jansen H."/>
            <person name="Henkel C."/>
            <person name="Chen W.J."/>
            <person name="Zahm M."/>
            <person name="Cabau C."/>
            <person name="Klopp C."/>
            <person name="Thompson A.W."/>
            <person name="Robinson-Rechavi M."/>
            <person name="Braasch I."/>
            <person name="Lecointre G."/>
            <person name="Bobe J."/>
            <person name="Postlethwait J.H."/>
            <person name="Berthelot C."/>
            <person name="Roest Crollius H."/>
            <person name="Guiguen Y."/>
        </authorList>
    </citation>
    <scope>NUCLEOTIDE SEQUENCE</scope>
    <source>
        <strain evidence="2">NC1722</strain>
    </source>
</reference>
<keyword evidence="3" id="KW-1185">Reference proteome</keyword>
<feature type="region of interest" description="Disordered" evidence="1">
    <location>
        <begin position="32"/>
        <end position="57"/>
    </location>
</feature>
<gene>
    <name evidence="2" type="ORF">AAFF_G00114700</name>
</gene>
<organism evidence="2 3">
    <name type="scientific">Aldrovandia affinis</name>
    <dbReference type="NCBI Taxonomy" id="143900"/>
    <lineage>
        <taxon>Eukaryota</taxon>
        <taxon>Metazoa</taxon>
        <taxon>Chordata</taxon>
        <taxon>Craniata</taxon>
        <taxon>Vertebrata</taxon>
        <taxon>Euteleostomi</taxon>
        <taxon>Actinopterygii</taxon>
        <taxon>Neopterygii</taxon>
        <taxon>Teleostei</taxon>
        <taxon>Notacanthiformes</taxon>
        <taxon>Halosauridae</taxon>
        <taxon>Aldrovandia</taxon>
    </lineage>
</organism>
<proteinExistence type="predicted"/>
<name>A0AAD7RSV6_9TELE</name>
<accession>A0AAD7RSV6</accession>
<dbReference type="Proteomes" id="UP001221898">
    <property type="component" value="Unassembled WGS sequence"/>
</dbReference>
<sequence length="103" mass="10888">MRRNPLFRGAARRVLDPSGDREAAGLVHDALSAGARAGAPPPSRLQGGAEGWHGTSDPLSLGGTLLRLAMTFCTESIVPTGNQNTESKRESPRAREGKRHGCD</sequence>
<feature type="region of interest" description="Disordered" evidence="1">
    <location>
        <begin position="76"/>
        <end position="103"/>
    </location>
</feature>
<feature type="compositionally biased region" description="Polar residues" evidence="1">
    <location>
        <begin position="76"/>
        <end position="85"/>
    </location>
</feature>
<evidence type="ECO:0000313" key="2">
    <source>
        <dbReference type="EMBL" id="KAJ8389764.1"/>
    </source>
</evidence>
<protein>
    <submittedName>
        <fullName evidence="2">Uncharacterized protein</fullName>
    </submittedName>
</protein>
<evidence type="ECO:0000256" key="1">
    <source>
        <dbReference type="SAM" id="MobiDB-lite"/>
    </source>
</evidence>
<comment type="caution">
    <text evidence="2">The sequence shown here is derived from an EMBL/GenBank/DDBJ whole genome shotgun (WGS) entry which is preliminary data.</text>
</comment>
<dbReference type="EMBL" id="JAINUG010000178">
    <property type="protein sequence ID" value="KAJ8389764.1"/>
    <property type="molecule type" value="Genomic_DNA"/>
</dbReference>
<dbReference type="AlphaFoldDB" id="A0AAD7RSV6"/>
<evidence type="ECO:0000313" key="3">
    <source>
        <dbReference type="Proteomes" id="UP001221898"/>
    </source>
</evidence>
<feature type="compositionally biased region" description="Basic and acidic residues" evidence="1">
    <location>
        <begin position="86"/>
        <end position="103"/>
    </location>
</feature>